<proteinExistence type="predicted"/>
<evidence type="ECO:0000259" key="1">
    <source>
        <dbReference type="Pfam" id="PF14291"/>
    </source>
</evidence>
<evidence type="ECO:0000313" key="2">
    <source>
        <dbReference type="EMBL" id="CAI8598262.1"/>
    </source>
</evidence>
<keyword evidence="3" id="KW-1185">Reference proteome</keyword>
<gene>
    <name evidence="2" type="ORF">VFH_II119160</name>
</gene>
<dbReference type="Pfam" id="PF14291">
    <property type="entry name" value="DUF4371"/>
    <property type="match status" value="1"/>
</dbReference>
<dbReference type="AlphaFoldDB" id="A0AAV0ZQU9"/>
<dbReference type="Proteomes" id="UP001157006">
    <property type="component" value="Chromosome 2"/>
</dbReference>
<reference evidence="2 3" key="1">
    <citation type="submission" date="2023-01" db="EMBL/GenBank/DDBJ databases">
        <authorList>
            <person name="Kreplak J."/>
        </authorList>
    </citation>
    <scope>NUCLEOTIDE SEQUENCE [LARGE SCALE GENOMIC DNA]</scope>
</reference>
<organism evidence="2 3">
    <name type="scientific">Vicia faba</name>
    <name type="common">Broad bean</name>
    <name type="synonym">Faba vulgaris</name>
    <dbReference type="NCBI Taxonomy" id="3906"/>
    <lineage>
        <taxon>Eukaryota</taxon>
        <taxon>Viridiplantae</taxon>
        <taxon>Streptophyta</taxon>
        <taxon>Embryophyta</taxon>
        <taxon>Tracheophyta</taxon>
        <taxon>Spermatophyta</taxon>
        <taxon>Magnoliopsida</taxon>
        <taxon>eudicotyledons</taxon>
        <taxon>Gunneridae</taxon>
        <taxon>Pentapetalae</taxon>
        <taxon>rosids</taxon>
        <taxon>fabids</taxon>
        <taxon>Fabales</taxon>
        <taxon>Fabaceae</taxon>
        <taxon>Papilionoideae</taxon>
        <taxon>50 kb inversion clade</taxon>
        <taxon>NPAAA clade</taxon>
        <taxon>Hologalegina</taxon>
        <taxon>IRL clade</taxon>
        <taxon>Fabeae</taxon>
        <taxon>Vicia</taxon>
    </lineage>
</organism>
<dbReference type="InterPro" id="IPR025398">
    <property type="entry name" value="DUF4371"/>
</dbReference>
<dbReference type="PANTHER" id="PTHR45749:SF37">
    <property type="entry name" value="OS05G0311600 PROTEIN"/>
    <property type="match status" value="1"/>
</dbReference>
<feature type="domain" description="DUF4371" evidence="1">
    <location>
        <begin position="2"/>
        <end position="118"/>
    </location>
</feature>
<evidence type="ECO:0000313" key="3">
    <source>
        <dbReference type="Proteomes" id="UP001157006"/>
    </source>
</evidence>
<dbReference type="EMBL" id="OX451737">
    <property type="protein sequence ID" value="CAI8598262.1"/>
    <property type="molecule type" value="Genomic_DNA"/>
</dbReference>
<dbReference type="PANTHER" id="PTHR45749">
    <property type="match status" value="1"/>
</dbReference>
<accession>A0AAV0ZQU9</accession>
<name>A0AAV0ZQU9_VICFA</name>
<sequence length="238" mass="27500">MKACQDLLNQDGHIRNVIQVQSLSQRMNNRLCLKTLIDTVRWLVLQACTFRGHDETNNSKNQGNFLELLKLLASYNDEIAKVVLENAPQNYKYTSYQIQKEILQILSSRVKKHIREKIECLPAEEKCKLWPRSQGDDDYEVGSFNMVMMEVFEEVSKIERMIDEEFNIFEGVKRVVDVCAPSGSWRQVQENLSLLRMKIHMSLVIILSMLFGDCHLLRSLPASCCKALLEACQLLRCA</sequence>
<protein>
    <recommendedName>
        <fullName evidence="1">DUF4371 domain-containing protein</fullName>
    </recommendedName>
</protein>